<organism evidence="7 8">
    <name type="scientific">Teichococcus aerophilus</name>
    <dbReference type="NCBI Taxonomy" id="1224513"/>
    <lineage>
        <taxon>Bacteria</taxon>
        <taxon>Pseudomonadati</taxon>
        <taxon>Pseudomonadota</taxon>
        <taxon>Alphaproteobacteria</taxon>
        <taxon>Acetobacterales</taxon>
        <taxon>Roseomonadaceae</taxon>
        <taxon>Roseomonas</taxon>
    </lineage>
</organism>
<dbReference type="PANTHER" id="PTHR30136">
    <property type="entry name" value="HELIX-TURN-HELIX TRANSCRIPTIONAL REGULATOR, ICLR FAMILY"/>
    <property type="match status" value="1"/>
</dbReference>
<dbReference type="InterPro" id="IPR036388">
    <property type="entry name" value="WH-like_DNA-bd_sf"/>
</dbReference>
<gene>
    <name evidence="7" type="ORF">IBL26_00305</name>
</gene>
<dbReference type="Pfam" id="PF09339">
    <property type="entry name" value="HTH_IclR"/>
    <property type="match status" value="1"/>
</dbReference>
<dbReference type="EMBL" id="JACTVA010000001">
    <property type="protein sequence ID" value="MBC9205258.1"/>
    <property type="molecule type" value="Genomic_DNA"/>
</dbReference>
<dbReference type="PROSITE" id="PS51077">
    <property type="entry name" value="HTH_ICLR"/>
    <property type="match status" value="1"/>
</dbReference>
<comment type="caution">
    <text evidence="7">The sequence shown here is derived from an EMBL/GenBank/DDBJ whole genome shotgun (WGS) entry which is preliminary data.</text>
</comment>
<evidence type="ECO:0000256" key="3">
    <source>
        <dbReference type="ARBA" id="ARBA00023163"/>
    </source>
</evidence>
<dbReference type="InterPro" id="IPR005471">
    <property type="entry name" value="Tscrpt_reg_IclR_N"/>
</dbReference>
<evidence type="ECO:0000256" key="1">
    <source>
        <dbReference type="ARBA" id="ARBA00023015"/>
    </source>
</evidence>
<feature type="domain" description="IclR-ED" evidence="6">
    <location>
        <begin position="89"/>
        <end position="270"/>
    </location>
</feature>
<dbReference type="SUPFAM" id="SSF46785">
    <property type="entry name" value="Winged helix' DNA-binding domain"/>
    <property type="match status" value="1"/>
</dbReference>
<dbReference type="Pfam" id="PF01614">
    <property type="entry name" value="IclR_C"/>
    <property type="match status" value="1"/>
</dbReference>
<evidence type="ECO:0000259" key="6">
    <source>
        <dbReference type="PROSITE" id="PS51078"/>
    </source>
</evidence>
<dbReference type="SUPFAM" id="SSF55781">
    <property type="entry name" value="GAF domain-like"/>
    <property type="match status" value="1"/>
</dbReference>
<evidence type="ECO:0000259" key="5">
    <source>
        <dbReference type="PROSITE" id="PS51077"/>
    </source>
</evidence>
<keyword evidence="3" id="KW-0804">Transcription</keyword>
<keyword evidence="8" id="KW-1185">Reference proteome</keyword>
<keyword evidence="1" id="KW-0805">Transcription regulation</keyword>
<sequence length="271" mass="28984">MATTTQPRSAPPEPADNGEDGSHSYLIAAADRALRLLILVGDTPGLGLSDLARASGNSKARTFRLLQTLEATGFVRRKGSEATYWLSYQAVRLAARAEQQIDLVRLGQPVLEEIGKRCDETVQIRVRQELESLCLSKWETSRIVRYHATVGGTSPLYAGASKVLLAHAPDAVQRAVLASQRHSFTTETPTEATALLRELDRIRDSGHCFSRGEVSPEAFSVGVPVVDAGGQVVAALLIAAPLVRAAGERASELLALAREGSQKLSQALGHG</sequence>
<dbReference type="InterPro" id="IPR029016">
    <property type="entry name" value="GAF-like_dom_sf"/>
</dbReference>
<evidence type="ECO:0000313" key="8">
    <source>
        <dbReference type="Proteomes" id="UP000626026"/>
    </source>
</evidence>
<dbReference type="InterPro" id="IPR014757">
    <property type="entry name" value="Tscrpt_reg_IclR_C"/>
</dbReference>
<dbReference type="Proteomes" id="UP000626026">
    <property type="component" value="Unassembled WGS sequence"/>
</dbReference>
<dbReference type="PROSITE" id="PS51078">
    <property type="entry name" value="ICLR_ED"/>
    <property type="match status" value="1"/>
</dbReference>
<feature type="domain" description="HTH iclR-type" evidence="5">
    <location>
        <begin position="27"/>
        <end position="88"/>
    </location>
</feature>
<keyword evidence="2" id="KW-0238">DNA-binding</keyword>
<name>A0ABR7RG07_9PROT</name>
<feature type="region of interest" description="Disordered" evidence="4">
    <location>
        <begin position="1"/>
        <end position="22"/>
    </location>
</feature>
<evidence type="ECO:0000256" key="4">
    <source>
        <dbReference type="SAM" id="MobiDB-lite"/>
    </source>
</evidence>
<evidence type="ECO:0000256" key="2">
    <source>
        <dbReference type="ARBA" id="ARBA00023125"/>
    </source>
</evidence>
<dbReference type="RefSeq" id="WP_187782441.1">
    <property type="nucleotide sequence ID" value="NZ_JACTVA010000001.1"/>
</dbReference>
<dbReference type="InterPro" id="IPR050707">
    <property type="entry name" value="HTH_MetabolicPath_Reg"/>
</dbReference>
<protein>
    <submittedName>
        <fullName evidence="7">IclR family transcriptional regulator</fullName>
    </submittedName>
</protein>
<dbReference type="PANTHER" id="PTHR30136:SF24">
    <property type="entry name" value="HTH-TYPE TRANSCRIPTIONAL REPRESSOR ALLR"/>
    <property type="match status" value="1"/>
</dbReference>
<accession>A0ABR7RG07</accession>
<dbReference type="SMART" id="SM00346">
    <property type="entry name" value="HTH_ICLR"/>
    <property type="match status" value="1"/>
</dbReference>
<reference evidence="7 8" key="1">
    <citation type="journal article" date="2013" name="Int. J. Syst. Evol. Microbiol.">
        <title>Roseomonas aerophila sp. nov., isolated from air.</title>
        <authorList>
            <person name="Kim S.J."/>
            <person name="Weon H.Y."/>
            <person name="Ahn J.H."/>
            <person name="Hong S.B."/>
            <person name="Seok S.J."/>
            <person name="Whang K.S."/>
            <person name="Kwon S.W."/>
        </authorList>
    </citation>
    <scope>NUCLEOTIDE SEQUENCE [LARGE SCALE GENOMIC DNA]</scope>
    <source>
        <strain evidence="7 8">NBRC 108923</strain>
    </source>
</reference>
<dbReference type="Gene3D" id="3.30.450.40">
    <property type="match status" value="1"/>
</dbReference>
<dbReference type="Gene3D" id="1.10.10.10">
    <property type="entry name" value="Winged helix-like DNA-binding domain superfamily/Winged helix DNA-binding domain"/>
    <property type="match status" value="1"/>
</dbReference>
<evidence type="ECO:0000313" key="7">
    <source>
        <dbReference type="EMBL" id="MBC9205258.1"/>
    </source>
</evidence>
<proteinExistence type="predicted"/>
<dbReference type="InterPro" id="IPR036390">
    <property type="entry name" value="WH_DNA-bd_sf"/>
</dbReference>